<geneLocation type="plasmid" evidence="3">
    <name>p2</name>
</geneLocation>
<evidence type="ECO:0000256" key="2">
    <source>
        <dbReference type="SAM" id="Phobius"/>
    </source>
</evidence>
<organism evidence="3">
    <name type="scientific">Deinococcus sp. VB142</name>
    <dbReference type="NCBI Taxonomy" id="3112952"/>
    <lineage>
        <taxon>Bacteria</taxon>
        <taxon>Thermotogati</taxon>
        <taxon>Deinococcota</taxon>
        <taxon>Deinococci</taxon>
        <taxon>Deinococcales</taxon>
        <taxon>Deinococcaceae</taxon>
        <taxon>Deinococcus</taxon>
    </lineage>
</organism>
<keyword evidence="2" id="KW-0812">Transmembrane</keyword>
<reference evidence="3" key="1">
    <citation type="submission" date="2024-03" db="EMBL/GenBank/DDBJ databases">
        <title>Deinococcus weizhi sp. nov., isolated from human skin.</title>
        <authorList>
            <person name="Wei Z."/>
            <person name="Tian F."/>
            <person name="Yang C."/>
            <person name="Xin L.T."/>
            <person name="Wen Z.J."/>
            <person name="Lan K.C."/>
            <person name="Yu L."/>
            <person name="Zhe W."/>
            <person name="Dan F.D."/>
            <person name="Jun W."/>
            <person name="Rui Z."/>
            <person name="Yong X.J."/>
            <person name="Ting Y."/>
            <person name="Wei X."/>
            <person name="Xu Z.G."/>
            <person name="Xin Z."/>
            <person name="Dong F.G."/>
            <person name="Ni X.M."/>
            <person name="Zheng M.G."/>
            <person name="Chun Y."/>
            <person name="Qian W.X."/>
        </authorList>
    </citation>
    <scope>NUCLEOTIDE SEQUENCE</scope>
    <source>
        <strain evidence="3">VB142</strain>
        <plasmid evidence="3">p2</plasmid>
    </source>
</reference>
<gene>
    <name evidence="3" type="ORF">WDJ50_18445</name>
</gene>
<proteinExistence type="predicted"/>
<keyword evidence="3" id="KW-0614">Plasmid</keyword>
<protein>
    <submittedName>
        <fullName evidence="3">Uncharacterized protein</fullName>
    </submittedName>
</protein>
<dbReference type="EMBL" id="CP149785">
    <property type="protein sequence ID" value="WYF46744.1"/>
    <property type="molecule type" value="Genomic_DNA"/>
</dbReference>
<dbReference type="AlphaFoldDB" id="A0AAU6Q7Y9"/>
<feature type="transmembrane region" description="Helical" evidence="2">
    <location>
        <begin position="63"/>
        <end position="85"/>
    </location>
</feature>
<accession>A0AAU6Q7Y9</accession>
<evidence type="ECO:0000256" key="1">
    <source>
        <dbReference type="SAM" id="MobiDB-lite"/>
    </source>
</evidence>
<keyword evidence="2" id="KW-1133">Transmembrane helix</keyword>
<feature type="compositionally biased region" description="Low complexity" evidence="1">
    <location>
        <begin position="29"/>
        <end position="50"/>
    </location>
</feature>
<keyword evidence="2" id="KW-0472">Membrane</keyword>
<evidence type="ECO:0000313" key="3">
    <source>
        <dbReference type="EMBL" id="WYF46744.1"/>
    </source>
</evidence>
<feature type="compositionally biased region" description="Low complexity" evidence="1">
    <location>
        <begin position="1"/>
        <end position="19"/>
    </location>
</feature>
<feature type="region of interest" description="Disordered" evidence="1">
    <location>
        <begin position="1"/>
        <end position="57"/>
    </location>
</feature>
<name>A0AAU6Q7Y9_9DEIO</name>
<sequence>MATATRAGSAAKKSSAAKKPAAKPKTSSKKAGTQALAVAAAPTVTAPQTRVVREEPQTPSGCAIGLMAVLVCLGMSAVILLGGGLSKAIDRALPEPKPVHAAPAKKAPTKAPARAETGALTCEQLIERGMGWACGGPK</sequence>
<dbReference type="RefSeq" id="WP_339098244.1">
    <property type="nucleotide sequence ID" value="NZ_CP149785.1"/>
</dbReference>